<sequence>MASMSELSSQRETWIILCPSSFYWMLCSSNTLTSLSLKIKTLGYTLPFNMKQ</sequence>
<accession>A0A0A9AJC2</accession>
<organism evidence="1">
    <name type="scientific">Arundo donax</name>
    <name type="common">Giant reed</name>
    <name type="synonym">Donax arundinaceus</name>
    <dbReference type="NCBI Taxonomy" id="35708"/>
    <lineage>
        <taxon>Eukaryota</taxon>
        <taxon>Viridiplantae</taxon>
        <taxon>Streptophyta</taxon>
        <taxon>Embryophyta</taxon>
        <taxon>Tracheophyta</taxon>
        <taxon>Spermatophyta</taxon>
        <taxon>Magnoliopsida</taxon>
        <taxon>Liliopsida</taxon>
        <taxon>Poales</taxon>
        <taxon>Poaceae</taxon>
        <taxon>PACMAD clade</taxon>
        <taxon>Arundinoideae</taxon>
        <taxon>Arundineae</taxon>
        <taxon>Arundo</taxon>
    </lineage>
</organism>
<protein>
    <submittedName>
        <fullName evidence="1">Uncharacterized protein</fullName>
    </submittedName>
</protein>
<dbReference type="AlphaFoldDB" id="A0A0A9AJC2"/>
<reference evidence="1" key="1">
    <citation type="submission" date="2014-09" db="EMBL/GenBank/DDBJ databases">
        <authorList>
            <person name="Magalhaes I.L.F."/>
            <person name="Oliveira U."/>
            <person name="Santos F.R."/>
            <person name="Vidigal T.H.D.A."/>
            <person name="Brescovit A.D."/>
            <person name="Santos A.J."/>
        </authorList>
    </citation>
    <scope>NUCLEOTIDE SEQUENCE</scope>
    <source>
        <tissue evidence="1">Shoot tissue taken approximately 20 cm above the soil surface</tissue>
    </source>
</reference>
<reference evidence="1" key="2">
    <citation type="journal article" date="2015" name="Data Brief">
        <title>Shoot transcriptome of the giant reed, Arundo donax.</title>
        <authorList>
            <person name="Barrero R.A."/>
            <person name="Guerrero F.D."/>
            <person name="Moolhuijzen P."/>
            <person name="Goolsby J.A."/>
            <person name="Tidwell J."/>
            <person name="Bellgard S.E."/>
            <person name="Bellgard M.I."/>
        </authorList>
    </citation>
    <scope>NUCLEOTIDE SEQUENCE</scope>
    <source>
        <tissue evidence="1">Shoot tissue taken approximately 20 cm above the soil surface</tissue>
    </source>
</reference>
<evidence type="ECO:0000313" key="1">
    <source>
        <dbReference type="EMBL" id="JAD47162.1"/>
    </source>
</evidence>
<proteinExistence type="predicted"/>
<name>A0A0A9AJC2_ARUDO</name>
<dbReference type="EMBL" id="GBRH01250733">
    <property type="protein sequence ID" value="JAD47162.1"/>
    <property type="molecule type" value="Transcribed_RNA"/>
</dbReference>